<dbReference type="InterPro" id="IPR023367">
    <property type="entry name" value="Peptidase_M42_dom2"/>
</dbReference>
<dbReference type="PIRSF" id="PIRSF001123">
    <property type="entry name" value="PepA_GA"/>
    <property type="match status" value="1"/>
</dbReference>
<protein>
    <submittedName>
        <fullName evidence="9">Peptidase M42</fullName>
    </submittedName>
</protein>
<dbReference type="Gene3D" id="3.40.630.10">
    <property type="entry name" value="Zn peptidases"/>
    <property type="match status" value="1"/>
</dbReference>
<organism evidence="9 11">
    <name type="scientific">Eisenbergiella massiliensis</name>
    <dbReference type="NCBI Taxonomy" id="1720294"/>
    <lineage>
        <taxon>Bacteria</taxon>
        <taxon>Bacillati</taxon>
        <taxon>Bacillota</taxon>
        <taxon>Clostridia</taxon>
        <taxon>Lachnospirales</taxon>
        <taxon>Lachnospiraceae</taxon>
        <taxon>Eisenbergiella</taxon>
    </lineage>
</organism>
<dbReference type="SUPFAM" id="SSF53187">
    <property type="entry name" value="Zn-dependent exopeptidases"/>
    <property type="match status" value="1"/>
</dbReference>
<keyword evidence="11" id="KW-1185">Reference proteome</keyword>
<reference evidence="9 12" key="1">
    <citation type="submission" date="2018-08" db="EMBL/GenBank/DDBJ databases">
        <title>A genome reference for cultivated species of the human gut microbiota.</title>
        <authorList>
            <person name="Zou Y."/>
            <person name="Xue W."/>
            <person name="Luo G."/>
        </authorList>
    </citation>
    <scope>NUCLEOTIDE SEQUENCE [LARGE SCALE GENOMIC DNA]</scope>
    <source>
        <strain evidence="10 12">AF26-4BH</strain>
        <strain evidence="9">TF05-5AC</strain>
    </source>
</reference>
<keyword evidence="4 8" id="KW-0479">Metal-binding</keyword>
<comment type="caution">
    <text evidence="9">The sequence shown here is derived from an EMBL/GenBank/DDBJ whole genome shotgun (WGS) entry which is preliminary data.</text>
</comment>
<evidence type="ECO:0000256" key="7">
    <source>
        <dbReference type="PIRSR" id="PIRSR001123-1"/>
    </source>
</evidence>
<dbReference type="InterPro" id="IPR051464">
    <property type="entry name" value="Peptidase_M42_aminopept"/>
</dbReference>
<dbReference type="GO" id="GO:0046872">
    <property type="term" value="F:metal ion binding"/>
    <property type="evidence" value="ECO:0007669"/>
    <property type="project" value="UniProtKB-UniRule"/>
</dbReference>
<evidence type="ECO:0000313" key="10">
    <source>
        <dbReference type="EMBL" id="RGE67132.1"/>
    </source>
</evidence>
<dbReference type="InterPro" id="IPR008007">
    <property type="entry name" value="Peptidase_M42"/>
</dbReference>
<dbReference type="EMBL" id="QVLU01000025">
    <property type="protein sequence ID" value="RGE67132.1"/>
    <property type="molecule type" value="Genomic_DNA"/>
</dbReference>
<dbReference type="OrthoDB" id="361940at2"/>
<comment type="cofactor">
    <cofactor evidence="8">
        <name>a divalent metal cation</name>
        <dbReference type="ChEBI" id="CHEBI:60240"/>
    </cofactor>
    <text evidence="8">Binds 2 divalent metal cations per subunit.</text>
</comment>
<feature type="binding site" evidence="8">
    <location>
        <position position="201"/>
    </location>
    <ligand>
        <name>Zn(2+)</name>
        <dbReference type="ChEBI" id="CHEBI:29105"/>
        <label>1</label>
    </ligand>
</feature>
<dbReference type="SUPFAM" id="SSF101821">
    <property type="entry name" value="Aminopeptidase/glucanase lid domain"/>
    <property type="match status" value="1"/>
</dbReference>
<sequence length="358" mass="38587">MRDYSEYTEYIVERTKELLGIDSPSGYTREVSGYLMDLYRGLGYEPELTVKGGVVVKIADGECSGADGCGKADPAAGAIMLEAHVDTLGAMVAEVSSTGRLHLTPVGGMNANNAEAENCRVITRGGKVYTGTFQLKNASIHVNDNYNEVKRSYGEMEVLLDEIVRSKEDVLALGIMPGDFVCFEPRTVVTESGFIKSRFLDDKLSTGILLGFAKYLKDEGIRPARTIYQHITVFEEVGHGGCASIPADVTEVLSVDMGCVGDGLGCDECQVSICAKDSRGPYHYDVVSGLIDAAKRAEADFAVDVYPHYGSDADAALTAGYDVRHGLIGPGVYASHGYERSHKKGVENTFKLLKAYLA</sequence>
<evidence type="ECO:0000313" key="12">
    <source>
        <dbReference type="Proteomes" id="UP000261166"/>
    </source>
</evidence>
<evidence type="ECO:0000256" key="5">
    <source>
        <dbReference type="ARBA" id="ARBA00022801"/>
    </source>
</evidence>
<feature type="active site" description="Proton acceptor" evidence="7">
    <location>
        <position position="235"/>
    </location>
</feature>
<dbReference type="Pfam" id="PF05343">
    <property type="entry name" value="Peptidase_M42"/>
    <property type="match status" value="1"/>
</dbReference>
<dbReference type="EMBL" id="QVLV01000001">
    <property type="protein sequence ID" value="RGE64766.1"/>
    <property type="molecule type" value="Genomic_DNA"/>
</dbReference>
<feature type="binding site" evidence="8">
    <location>
        <position position="256"/>
    </location>
    <ligand>
        <name>Zn(2+)</name>
        <dbReference type="ChEBI" id="CHEBI:29105"/>
        <label>1</label>
    </ligand>
</feature>
<dbReference type="Proteomes" id="UP000261166">
    <property type="component" value="Unassembled WGS sequence"/>
</dbReference>
<keyword evidence="5" id="KW-0378">Hydrolase</keyword>
<dbReference type="GeneID" id="97985303"/>
<keyword evidence="2" id="KW-0031">Aminopeptidase</keyword>
<feature type="binding site" evidence="8">
    <location>
        <position position="201"/>
    </location>
    <ligand>
        <name>Zn(2+)</name>
        <dbReference type="ChEBI" id="CHEBI:29105"/>
        <label>2</label>
    </ligand>
</feature>
<evidence type="ECO:0000313" key="11">
    <source>
        <dbReference type="Proteomes" id="UP000260812"/>
    </source>
</evidence>
<dbReference type="GO" id="GO:0006508">
    <property type="term" value="P:proteolysis"/>
    <property type="evidence" value="ECO:0007669"/>
    <property type="project" value="UniProtKB-KW"/>
</dbReference>
<evidence type="ECO:0000313" key="9">
    <source>
        <dbReference type="EMBL" id="RGE64766.1"/>
    </source>
</evidence>
<dbReference type="Proteomes" id="UP000260812">
    <property type="component" value="Unassembled WGS sequence"/>
</dbReference>
<dbReference type="PANTHER" id="PTHR32481">
    <property type="entry name" value="AMINOPEPTIDASE"/>
    <property type="match status" value="1"/>
</dbReference>
<dbReference type="GO" id="GO:0004177">
    <property type="term" value="F:aminopeptidase activity"/>
    <property type="evidence" value="ECO:0007669"/>
    <property type="project" value="UniProtKB-UniRule"/>
</dbReference>
<dbReference type="AlphaFoldDB" id="A0A3E3ICJ6"/>
<dbReference type="PANTHER" id="PTHR32481:SF7">
    <property type="entry name" value="AMINOPEPTIDASE YHFE-RELATED"/>
    <property type="match status" value="1"/>
</dbReference>
<feature type="binding site" evidence="8">
    <location>
        <position position="336"/>
    </location>
    <ligand>
        <name>Zn(2+)</name>
        <dbReference type="ChEBI" id="CHEBI:29105"/>
        <label>2</label>
    </ligand>
</feature>
<evidence type="ECO:0000256" key="6">
    <source>
        <dbReference type="PIRNR" id="PIRNR001123"/>
    </source>
</evidence>
<feature type="binding site" evidence="8">
    <location>
        <position position="236"/>
    </location>
    <ligand>
        <name>Zn(2+)</name>
        <dbReference type="ChEBI" id="CHEBI:29105"/>
        <label>2</label>
    </ligand>
</feature>
<evidence type="ECO:0000256" key="3">
    <source>
        <dbReference type="ARBA" id="ARBA00022670"/>
    </source>
</evidence>
<accession>A0A3E3ICJ6</accession>
<comment type="similarity">
    <text evidence="1 6">Belongs to the peptidase M42 family.</text>
</comment>
<dbReference type="CDD" id="cd05657">
    <property type="entry name" value="M42_glucanase_like"/>
    <property type="match status" value="1"/>
</dbReference>
<keyword evidence="3" id="KW-0645">Protease</keyword>
<evidence type="ECO:0000256" key="2">
    <source>
        <dbReference type="ARBA" id="ARBA00022438"/>
    </source>
</evidence>
<evidence type="ECO:0000256" key="4">
    <source>
        <dbReference type="ARBA" id="ARBA00022723"/>
    </source>
</evidence>
<feature type="binding site" evidence="8">
    <location>
        <position position="84"/>
    </location>
    <ligand>
        <name>Zn(2+)</name>
        <dbReference type="ChEBI" id="CHEBI:29105"/>
        <label>1</label>
    </ligand>
</feature>
<proteinExistence type="inferred from homology"/>
<evidence type="ECO:0000256" key="1">
    <source>
        <dbReference type="ARBA" id="ARBA00006272"/>
    </source>
</evidence>
<gene>
    <name evidence="10" type="ORF">DWY69_22510</name>
    <name evidence="9" type="ORF">DXC51_00005</name>
</gene>
<name>A0A3E3ICJ6_9FIRM</name>
<evidence type="ECO:0000256" key="8">
    <source>
        <dbReference type="PIRSR" id="PIRSR001123-2"/>
    </source>
</evidence>
<dbReference type="Gene3D" id="2.40.30.40">
    <property type="entry name" value="Peptidase M42, domain 2"/>
    <property type="match status" value="1"/>
</dbReference>
<dbReference type="RefSeq" id="WP_025487868.1">
    <property type="nucleotide sequence ID" value="NZ_CALBAU010000404.1"/>
</dbReference>